<dbReference type="GeneID" id="27339858"/>
<dbReference type="InterPro" id="IPR058068">
    <property type="entry name" value="LIC_13387-like"/>
</dbReference>
<organism evidence="3 4">
    <name type="scientific">Cladophialophora immunda</name>
    <dbReference type="NCBI Taxonomy" id="569365"/>
    <lineage>
        <taxon>Eukaryota</taxon>
        <taxon>Fungi</taxon>
        <taxon>Dikarya</taxon>
        <taxon>Ascomycota</taxon>
        <taxon>Pezizomycotina</taxon>
        <taxon>Eurotiomycetes</taxon>
        <taxon>Chaetothyriomycetidae</taxon>
        <taxon>Chaetothyriales</taxon>
        <taxon>Herpotrichiellaceae</taxon>
        <taxon>Cladophialophora</taxon>
    </lineage>
</organism>
<dbReference type="EMBL" id="KN847040">
    <property type="protein sequence ID" value="KIW33847.1"/>
    <property type="molecule type" value="Genomic_DNA"/>
</dbReference>
<feature type="transmembrane region" description="Helical" evidence="2">
    <location>
        <begin position="182"/>
        <end position="205"/>
    </location>
</feature>
<evidence type="ECO:0000313" key="3">
    <source>
        <dbReference type="EMBL" id="KIW33847.1"/>
    </source>
</evidence>
<feature type="transmembrane region" description="Helical" evidence="2">
    <location>
        <begin position="95"/>
        <end position="120"/>
    </location>
</feature>
<name>A0A0D2B881_9EURO</name>
<reference evidence="3 4" key="1">
    <citation type="submission" date="2015-01" db="EMBL/GenBank/DDBJ databases">
        <title>The Genome Sequence of Cladophialophora immunda CBS83496.</title>
        <authorList>
            <consortium name="The Broad Institute Genomics Platform"/>
            <person name="Cuomo C."/>
            <person name="de Hoog S."/>
            <person name="Gorbushina A."/>
            <person name="Stielow B."/>
            <person name="Teixiera M."/>
            <person name="Abouelleil A."/>
            <person name="Chapman S.B."/>
            <person name="Priest M."/>
            <person name="Young S.K."/>
            <person name="Wortman J."/>
            <person name="Nusbaum C."/>
            <person name="Birren B."/>
        </authorList>
    </citation>
    <scope>NUCLEOTIDE SEQUENCE [LARGE SCALE GENOMIC DNA]</scope>
    <source>
        <strain evidence="3 4">CBS 83496</strain>
    </source>
</reference>
<evidence type="ECO:0000313" key="4">
    <source>
        <dbReference type="Proteomes" id="UP000054466"/>
    </source>
</evidence>
<proteinExistence type="predicted"/>
<dbReference type="HOGENOM" id="CLU_1299567_0_0_1"/>
<dbReference type="Proteomes" id="UP000054466">
    <property type="component" value="Unassembled WGS sequence"/>
</dbReference>
<dbReference type="AlphaFoldDB" id="A0A0D2B881"/>
<dbReference type="RefSeq" id="XP_016254063.1">
    <property type="nucleotide sequence ID" value="XM_016387135.1"/>
</dbReference>
<feature type="region of interest" description="Disordered" evidence="1">
    <location>
        <begin position="1"/>
        <end position="32"/>
    </location>
</feature>
<keyword evidence="2" id="KW-0472">Membrane</keyword>
<keyword evidence="2" id="KW-0812">Transmembrane</keyword>
<protein>
    <submittedName>
        <fullName evidence="3">Uncharacterized protein</fullName>
    </submittedName>
</protein>
<dbReference type="NCBIfam" id="NF047765">
    <property type="entry name" value="LIC_13387_fam"/>
    <property type="match status" value="1"/>
</dbReference>
<gene>
    <name evidence="3" type="ORF">PV07_00664</name>
</gene>
<dbReference type="OrthoDB" id="4152485at2759"/>
<sequence>MPVSTRQSVRPKPTKDLPSSDVASPSPTPSSPISRLLEMNTYKLTTPLLVFFATTHTIGGLLLSNDFGVEGNALFSAMQTVSFDFMGSRRTLHDFYMGFGLGVTVFLFMSAALSWALSVYSSRAAAGTMLLSSPRRETKAEARKVDDVHGNMAIGSKSDLSLEELLSALKWILFLSNFANMLLCYVYFFIPPMVVSTVIAALLGWECFKDWAS</sequence>
<keyword evidence="2" id="KW-1133">Transmembrane helix</keyword>
<feature type="transmembrane region" description="Helical" evidence="2">
    <location>
        <begin position="44"/>
        <end position="63"/>
    </location>
</feature>
<accession>A0A0D2B881</accession>
<evidence type="ECO:0000256" key="1">
    <source>
        <dbReference type="SAM" id="MobiDB-lite"/>
    </source>
</evidence>
<keyword evidence="4" id="KW-1185">Reference proteome</keyword>
<dbReference type="VEuPathDB" id="FungiDB:PV07_00664"/>
<evidence type="ECO:0000256" key="2">
    <source>
        <dbReference type="SAM" id="Phobius"/>
    </source>
</evidence>